<proteinExistence type="predicted"/>
<feature type="transmembrane region" description="Helical" evidence="2">
    <location>
        <begin position="70"/>
        <end position="91"/>
    </location>
</feature>
<feature type="signal peptide" evidence="3">
    <location>
        <begin position="1"/>
        <end position="16"/>
    </location>
</feature>
<keyword evidence="2" id="KW-1133">Transmembrane helix</keyword>
<dbReference type="AlphaFoldDB" id="A0AAD6HDR7"/>
<feature type="transmembrane region" description="Helical" evidence="2">
    <location>
        <begin position="367"/>
        <end position="386"/>
    </location>
</feature>
<gene>
    <name evidence="4" type="ORF">N7493_009897</name>
</gene>
<feature type="compositionally biased region" description="Acidic residues" evidence="1">
    <location>
        <begin position="310"/>
        <end position="323"/>
    </location>
</feature>
<feature type="transmembrane region" description="Helical" evidence="2">
    <location>
        <begin position="38"/>
        <end position="58"/>
    </location>
</feature>
<keyword evidence="2" id="KW-0472">Membrane</keyword>
<keyword evidence="3" id="KW-0732">Signal</keyword>
<evidence type="ECO:0000256" key="2">
    <source>
        <dbReference type="SAM" id="Phobius"/>
    </source>
</evidence>
<comment type="caution">
    <text evidence="4">The sequence shown here is derived from an EMBL/GenBank/DDBJ whole genome shotgun (WGS) entry which is preliminary data.</text>
</comment>
<reference evidence="4" key="1">
    <citation type="journal article" date="2023" name="IMA Fungus">
        <title>Comparative genomic study of the Penicillium genus elucidates a diverse pangenome and 15 lateral gene transfer events.</title>
        <authorList>
            <person name="Petersen C."/>
            <person name="Sorensen T."/>
            <person name="Nielsen M.R."/>
            <person name="Sondergaard T.E."/>
            <person name="Sorensen J.L."/>
            <person name="Fitzpatrick D.A."/>
            <person name="Frisvad J.C."/>
            <person name="Nielsen K.L."/>
        </authorList>
    </citation>
    <scope>NUCLEOTIDE SEQUENCE</scope>
    <source>
        <strain evidence="4">IBT 17514</strain>
    </source>
</reference>
<feature type="transmembrane region" description="Helical" evidence="2">
    <location>
        <begin position="335"/>
        <end position="355"/>
    </location>
</feature>
<organism evidence="4 5">
    <name type="scientific">Penicillium malachiteum</name>
    <dbReference type="NCBI Taxonomy" id="1324776"/>
    <lineage>
        <taxon>Eukaryota</taxon>
        <taxon>Fungi</taxon>
        <taxon>Dikarya</taxon>
        <taxon>Ascomycota</taxon>
        <taxon>Pezizomycotina</taxon>
        <taxon>Eurotiomycetes</taxon>
        <taxon>Eurotiomycetidae</taxon>
        <taxon>Eurotiales</taxon>
        <taxon>Aspergillaceae</taxon>
        <taxon>Penicillium</taxon>
    </lineage>
</organism>
<feature type="transmembrane region" description="Helical" evidence="2">
    <location>
        <begin position="234"/>
        <end position="254"/>
    </location>
</feature>
<sequence length="466" mass="53587">MFFLFVLCFLVGHSLASSNSTALVGWQLDDNSRSTWDIVWSCLSTIFACTWTVLHINVYPRNISNKRWIVTKLVWWLIAIVIPEVLFWAAAYNLYWSILLQKVCNAAQNTRDSDSSEPKLWLSKRAIPLGQAQDLCHIDLHPVHTEWTIRQCFCIRIRGLALQTQDEWIYTIRPSDMKPFIQAGLIRCSDFRDRDVEDRAKSDSFAKAFTLLQSTWFLCNCIGRWAYSLPISPIELATVAYVGCGVLTYAAWWYKPKDMTTPITIYLRFDRKNLPAQVCNLTEQRQKGWVHLRARVKEEREVYDATTPPSDDEPDEPGNDQPDDYAPFEKPLDGILLSIACTSAALIYCAIHVAAWNFEFPTKAEQIIWRVLSLIAVGTVFIFSALQSLEEYTSFLKSKNMLPSFMTDYDRKGGRVLVVRPYVVILCFFMYIPARLWMMGLVFSSLRALPAATYTTVDWLTAIPHF</sequence>
<evidence type="ECO:0000256" key="1">
    <source>
        <dbReference type="SAM" id="MobiDB-lite"/>
    </source>
</evidence>
<feature type="transmembrane region" description="Helical" evidence="2">
    <location>
        <begin position="419"/>
        <end position="438"/>
    </location>
</feature>
<protein>
    <submittedName>
        <fullName evidence="4">Uncharacterized protein</fullName>
    </submittedName>
</protein>
<feature type="region of interest" description="Disordered" evidence="1">
    <location>
        <begin position="300"/>
        <end position="324"/>
    </location>
</feature>
<name>A0AAD6HDR7_9EURO</name>
<dbReference type="Proteomes" id="UP001215712">
    <property type="component" value="Unassembled WGS sequence"/>
</dbReference>
<evidence type="ECO:0000256" key="3">
    <source>
        <dbReference type="SAM" id="SignalP"/>
    </source>
</evidence>
<keyword evidence="2" id="KW-0812">Transmembrane</keyword>
<dbReference type="PANTHER" id="PTHR35043:SF7">
    <property type="entry name" value="TRANSCRIPTION FACTOR DOMAIN-CONTAINING PROTEIN"/>
    <property type="match status" value="1"/>
</dbReference>
<dbReference type="PANTHER" id="PTHR35043">
    <property type="entry name" value="TRANSCRIPTION FACTOR DOMAIN-CONTAINING PROTEIN"/>
    <property type="match status" value="1"/>
</dbReference>
<dbReference type="EMBL" id="JAQJAN010000018">
    <property type="protein sequence ID" value="KAJ5709606.1"/>
    <property type="molecule type" value="Genomic_DNA"/>
</dbReference>
<evidence type="ECO:0000313" key="4">
    <source>
        <dbReference type="EMBL" id="KAJ5709606.1"/>
    </source>
</evidence>
<evidence type="ECO:0000313" key="5">
    <source>
        <dbReference type="Proteomes" id="UP001215712"/>
    </source>
</evidence>
<feature type="chain" id="PRO_5042181145" evidence="3">
    <location>
        <begin position="17"/>
        <end position="466"/>
    </location>
</feature>
<accession>A0AAD6HDR7</accession>
<keyword evidence="5" id="KW-1185">Reference proteome</keyword>
<reference evidence="4" key="2">
    <citation type="submission" date="2023-01" db="EMBL/GenBank/DDBJ databases">
        <authorList>
            <person name="Petersen C."/>
        </authorList>
    </citation>
    <scope>NUCLEOTIDE SEQUENCE</scope>
    <source>
        <strain evidence="4">IBT 17514</strain>
    </source>
</reference>